<evidence type="ECO:0000313" key="13">
    <source>
        <dbReference type="EMBL" id="NPE14533.1"/>
    </source>
</evidence>
<comment type="function">
    <text evidence="1 11">Catalyzes the reversible adenylation of nicotinate mononucleotide (NaMN) to nicotinic acid adenine dinucleotide (NaAD).</text>
</comment>
<evidence type="ECO:0000256" key="3">
    <source>
        <dbReference type="ARBA" id="ARBA00009014"/>
    </source>
</evidence>
<dbReference type="Gene3D" id="3.40.50.620">
    <property type="entry name" value="HUPs"/>
    <property type="match status" value="1"/>
</dbReference>
<dbReference type="SUPFAM" id="SSF52374">
    <property type="entry name" value="Nucleotidylyl transferase"/>
    <property type="match status" value="1"/>
</dbReference>
<evidence type="ECO:0000256" key="2">
    <source>
        <dbReference type="ARBA" id="ARBA00005019"/>
    </source>
</evidence>
<evidence type="ECO:0000256" key="9">
    <source>
        <dbReference type="ARBA" id="ARBA00023027"/>
    </source>
</evidence>
<sequence>MQGTGIFGGSFNPIHNGHIALAKTLLNVTGLDEIWFMVSPQNPLKQQAGLLDDTTRLEMARTALTGEPQLAACDYEFYLTRPSYTWSTLQHLSHDYPDRRFTLIIGADNWKMFGRWYRHEDILRHHDVVIYPRHGSIVDQVELPAGVTLASTPLFDISSTEIRRRVTCGESIDGLVPDVIKQDVKRHYGISKT</sequence>
<keyword evidence="7 11" id="KW-0547">Nucleotide-binding</keyword>
<keyword evidence="4 11" id="KW-0662">Pyridine nucleotide biosynthesis</keyword>
<dbReference type="EC" id="2.7.7.18" evidence="11"/>
<dbReference type="EMBL" id="JABKKE010000014">
    <property type="protein sequence ID" value="NPE14533.1"/>
    <property type="molecule type" value="Genomic_DNA"/>
</dbReference>
<dbReference type="Pfam" id="PF01467">
    <property type="entry name" value="CTP_transf_like"/>
    <property type="match status" value="1"/>
</dbReference>
<keyword evidence="5 11" id="KW-0808">Transferase</keyword>
<keyword evidence="9 11" id="KW-0520">NAD</keyword>
<evidence type="ECO:0000259" key="12">
    <source>
        <dbReference type="Pfam" id="PF01467"/>
    </source>
</evidence>
<keyword evidence="6 11" id="KW-0548">Nucleotidyltransferase</keyword>
<proteinExistence type="inferred from homology"/>
<feature type="domain" description="Cytidyltransferase-like" evidence="12">
    <location>
        <begin position="6"/>
        <end position="165"/>
    </location>
</feature>
<reference evidence="13 14" key="1">
    <citation type="submission" date="2020-05" db="EMBL/GenBank/DDBJ databases">
        <title>Distinct polysaccharide utilization as determinants for interspecies competition between intestinal Prevotella spp.</title>
        <authorList>
            <person name="Galvez E.J.C."/>
            <person name="Iljazovic A."/>
            <person name="Strowig T."/>
        </authorList>
    </citation>
    <scope>NUCLEOTIDE SEQUENCE [LARGE SCALE GENOMIC DNA]</scope>
    <source>
        <strain evidence="13 14">PROD</strain>
    </source>
</reference>
<evidence type="ECO:0000256" key="5">
    <source>
        <dbReference type="ARBA" id="ARBA00022679"/>
    </source>
</evidence>
<evidence type="ECO:0000313" key="14">
    <source>
        <dbReference type="Proteomes" id="UP001193734"/>
    </source>
</evidence>
<dbReference type="PANTHER" id="PTHR39321">
    <property type="entry name" value="NICOTINATE-NUCLEOTIDE ADENYLYLTRANSFERASE-RELATED"/>
    <property type="match status" value="1"/>
</dbReference>
<comment type="similarity">
    <text evidence="3 11">Belongs to the NadD family.</text>
</comment>
<comment type="catalytic activity">
    <reaction evidence="10 11">
        <text>nicotinate beta-D-ribonucleotide + ATP + H(+) = deamido-NAD(+) + diphosphate</text>
        <dbReference type="Rhea" id="RHEA:22860"/>
        <dbReference type="ChEBI" id="CHEBI:15378"/>
        <dbReference type="ChEBI" id="CHEBI:30616"/>
        <dbReference type="ChEBI" id="CHEBI:33019"/>
        <dbReference type="ChEBI" id="CHEBI:57502"/>
        <dbReference type="ChEBI" id="CHEBI:58437"/>
        <dbReference type="EC" id="2.7.7.18"/>
    </reaction>
</comment>
<keyword evidence="14" id="KW-1185">Reference proteome</keyword>
<comment type="caution">
    <text evidence="13">The sequence shown here is derived from an EMBL/GenBank/DDBJ whole genome shotgun (WGS) entry which is preliminary data.</text>
</comment>
<dbReference type="Proteomes" id="UP001193734">
    <property type="component" value="Unassembled WGS sequence"/>
</dbReference>
<protein>
    <recommendedName>
        <fullName evidence="11">Probable nicotinate-nucleotide adenylyltransferase</fullName>
        <ecNumber evidence="11">2.7.7.18</ecNumber>
    </recommendedName>
    <alternativeName>
        <fullName evidence="11">Deamido-NAD(+) diphosphorylase</fullName>
    </alternativeName>
    <alternativeName>
        <fullName evidence="11">Deamido-NAD(+) pyrophosphorylase</fullName>
    </alternativeName>
    <alternativeName>
        <fullName evidence="11">Nicotinate mononucleotide adenylyltransferase</fullName>
        <shortName evidence="11">NaMN adenylyltransferase</shortName>
    </alternativeName>
</protein>
<dbReference type="CDD" id="cd02165">
    <property type="entry name" value="NMNAT"/>
    <property type="match status" value="1"/>
</dbReference>
<evidence type="ECO:0000256" key="4">
    <source>
        <dbReference type="ARBA" id="ARBA00022642"/>
    </source>
</evidence>
<dbReference type="InterPro" id="IPR004821">
    <property type="entry name" value="Cyt_trans-like"/>
</dbReference>
<comment type="pathway">
    <text evidence="2 11">Cofactor biosynthesis; NAD(+) biosynthesis; deamido-NAD(+) from nicotinate D-ribonucleotide: step 1/1.</text>
</comment>
<evidence type="ECO:0000256" key="7">
    <source>
        <dbReference type="ARBA" id="ARBA00022741"/>
    </source>
</evidence>
<evidence type="ECO:0000256" key="11">
    <source>
        <dbReference type="HAMAP-Rule" id="MF_00244"/>
    </source>
</evidence>
<accession>A0ABX2AYN3</accession>
<dbReference type="RefSeq" id="WP_172177681.1">
    <property type="nucleotide sequence ID" value="NZ_CASGIA010000039.1"/>
</dbReference>
<evidence type="ECO:0000256" key="6">
    <source>
        <dbReference type="ARBA" id="ARBA00022695"/>
    </source>
</evidence>
<name>A0ABX2AYN3_9BACT</name>
<gene>
    <name evidence="11" type="primary">nadD</name>
    <name evidence="13" type="ORF">HPS55_09400</name>
</gene>
<dbReference type="NCBIfam" id="TIGR00125">
    <property type="entry name" value="cyt_tran_rel"/>
    <property type="match status" value="1"/>
</dbReference>
<keyword evidence="8 11" id="KW-0067">ATP-binding</keyword>
<dbReference type="InterPro" id="IPR005248">
    <property type="entry name" value="NadD/NMNAT"/>
</dbReference>
<dbReference type="GO" id="GO:0004515">
    <property type="term" value="F:nicotinate-nucleotide adenylyltransferase activity"/>
    <property type="evidence" value="ECO:0007669"/>
    <property type="project" value="UniProtKB-EC"/>
</dbReference>
<dbReference type="PANTHER" id="PTHR39321:SF3">
    <property type="entry name" value="PHOSPHOPANTETHEINE ADENYLYLTRANSFERASE"/>
    <property type="match status" value="1"/>
</dbReference>
<dbReference type="HAMAP" id="MF_00244">
    <property type="entry name" value="NaMN_adenylyltr"/>
    <property type="match status" value="1"/>
</dbReference>
<dbReference type="InterPro" id="IPR014729">
    <property type="entry name" value="Rossmann-like_a/b/a_fold"/>
</dbReference>
<dbReference type="NCBIfam" id="TIGR00482">
    <property type="entry name" value="nicotinate (nicotinamide) nucleotide adenylyltransferase"/>
    <property type="match status" value="1"/>
</dbReference>
<evidence type="ECO:0000256" key="1">
    <source>
        <dbReference type="ARBA" id="ARBA00002324"/>
    </source>
</evidence>
<dbReference type="GeneID" id="82157977"/>
<evidence type="ECO:0000256" key="8">
    <source>
        <dbReference type="ARBA" id="ARBA00022840"/>
    </source>
</evidence>
<organism evidence="13 14">
    <name type="scientific">Xylanibacter rodentium</name>
    <dbReference type="NCBI Taxonomy" id="2736289"/>
    <lineage>
        <taxon>Bacteria</taxon>
        <taxon>Pseudomonadati</taxon>
        <taxon>Bacteroidota</taxon>
        <taxon>Bacteroidia</taxon>
        <taxon>Bacteroidales</taxon>
        <taxon>Prevotellaceae</taxon>
        <taxon>Xylanibacter</taxon>
    </lineage>
</organism>
<evidence type="ECO:0000256" key="10">
    <source>
        <dbReference type="ARBA" id="ARBA00048721"/>
    </source>
</evidence>